<evidence type="ECO:0000313" key="3">
    <source>
        <dbReference type="Proteomes" id="UP000027456"/>
    </source>
</evidence>
<name>A0A074RKN6_9AGAM</name>
<reference evidence="2 3" key="1">
    <citation type="submission" date="2013-12" db="EMBL/GenBank/DDBJ databases">
        <authorList>
            <person name="Cubeta M."/>
            <person name="Pakala S."/>
            <person name="Fedorova N."/>
            <person name="Thomas E."/>
            <person name="Dean R."/>
            <person name="Jabaji S."/>
            <person name="Neate S."/>
            <person name="Toda T."/>
            <person name="Tavantzis S."/>
            <person name="Vilgalys R."/>
            <person name="Bharathan N."/>
            <person name="Pakala S."/>
            <person name="Losada L.S."/>
            <person name="Zafar N."/>
            <person name="Nierman W."/>
        </authorList>
    </citation>
    <scope>NUCLEOTIDE SEQUENCE [LARGE SCALE GENOMIC DNA]</scope>
    <source>
        <strain evidence="2 3">123E</strain>
    </source>
</reference>
<comment type="caution">
    <text evidence="2">The sequence shown here is derived from an EMBL/GenBank/DDBJ whole genome shotgun (WGS) entry which is preliminary data.</text>
</comment>
<keyword evidence="1 2" id="KW-0812">Transmembrane</keyword>
<dbReference type="Proteomes" id="UP000027456">
    <property type="component" value="Unassembled WGS sequence"/>
</dbReference>
<dbReference type="HOGENOM" id="CLU_2134959_0_0_1"/>
<feature type="transmembrane region" description="Helical" evidence="1">
    <location>
        <begin position="52"/>
        <end position="71"/>
    </location>
</feature>
<keyword evidence="1" id="KW-0472">Membrane</keyword>
<protein>
    <submittedName>
        <fullName evidence="2">Putative transmembrane protein</fullName>
    </submittedName>
</protein>
<keyword evidence="1" id="KW-1133">Transmembrane helix</keyword>
<dbReference type="AlphaFoldDB" id="A0A074RKN6"/>
<gene>
    <name evidence="2" type="ORF">V565_148330</name>
</gene>
<accession>A0A074RKN6</accession>
<evidence type="ECO:0000256" key="1">
    <source>
        <dbReference type="SAM" id="Phobius"/>
    </source>
</evidence>
<sequence>MVRPFPNRTSKYWPALSLSSSSRLALSCATNHRFLTRCFRLLSSFMPSSNCAIARCISILARLSSFLVFFFSSRRTCMCSRYSSTLFKCISLSNAFCPSAKSRRNDFARLAMW</sequence>
<dbReference type="EMBL" id="AZST01000685">
    <property type="protein sequence ID" value="KEP47656.1"/>
    <property type="molecule type" value="Genomic_DNA"/>
</dbReference>
<evidence type="ECO:0000313" key="2">
    <source>
        <dbReference type="EMBL" id="KEP47656.1"/>
    </source>
</evidence>
<proteinExistence type="predicted"/>
<organism evidence="2 3">
    <name type="scientific">Rhizoctonia solani 123E</name>
    <dbReference type="NCBI Taxonomy" id="1423351"/>
    <lineage>
        <taxon>Eukaryota</taxon>
        <taxon>Fungi</taxon>
        <taxon>Dikarya</taxon>
        <taxon>Basidiomycota</taxon>
        <taxon>Agaricomycotina</taxon>
        <taxon>Agaricomycetes</taxon>
        <taxon>Cantharellales</taxon>
        <taxon>Ceratobasidiaceae</taxon>
        <taxon>Rhizoctonia</taxon>
    </lineage>
</organism>
<keyword evidence="3" id="KW-1185">Reference proteome</keyword>